<dbReference type="Gene3D" id="1.20.5.2650">
    <property type="match status" value="1"/>
</dbReference>
<evidence type="ECO:0000256" key="2">
    <source>
        <dbReference type="ARBA" id="ARBA00022980"/>
    </source>
</evidence>
<reference evidence="5" key="1">
    <citation type="submission" date="2022-03" db="EMBL/GenBank/DDBJ databases">
        <title>Draft genome sequence of Aduncisulcus paluster, a free-living microaerophilic Fornicata.</title>
        <authorList>
            <person name="Yuyama I."/>
            <person name="Kume K."/>
            <person name="Tamura T."/>
            <person name="Inagaki Y."/>
            <person name="Hashimoto T."/>
        </authorList>
    </citation>
    <scope>NUCLEOTIDE SEQUENCE</scope>
    <source>
        <strain evidence="5">NY0171</strain>
    </source>
</reference>
<proteinExistence type="inferred from homology"/>
<dbReference type="Proteomes" id="UP001057375">
    <property type="component" value="Unassembled WGS sequence"/>
</dbReference>
<comment type="caution">
    <text evidence="5">The sequence shown here is derived from an EMBL/GenBank/DDBJ whole genome shotgun (WGS) entry which is preliminary data.</text>
</comment>
<evidence type="ECO:0000256" key="4">
    <source>
        <dbReference type="SAM" id="Coils"/>
    </source>
</evidence>
<organism evidence="5 6">
    <name type="scientific">Aduncisulcus paluster</name>
    <dbReference type="NCBI Taxonomy" id="2918883"/>
    <lineage>
        <taxon>Eukaryota</taxon>
        <taxon>Metamonada</taxon>
        <taxon>Carpediemonas-like organisms</taxon>
        <taxon>Aduncisulcus</taxon>
    </lineage>
</organism>
<dbReference type="Pfam" id="PF01092">
    <property type="entry name" value="Ribosomal_S6e"/>
    <property type="match status" value="1"/>
</dbReference>
<dbReference type="InterPro" id="IPR001377">
    <property type="entry name" value="Ribosomal_eS6"/>
</dbReference>
<dbReference type="PANTHER" id="PTHR11502">
    <property type="entry name" value="40S RIBOSOMAL PROTEIN S6"/>
    <property type="match status" value="1"/>
</dbReference>
<keyword evidence="4" id="KW-0175">Coiled coil</keyword>
<keyword evidence="6" id="KW-1185">Reference proteome</keyword>
<evidence type="ECO:0000313" key="6">
    <source>
        <dbReference type="Proteomes" id="UP001057375"/>
    </source>
</evidence>
<evidence type="ECO:0000256" key="1">
    <source>
        <dbReference type="ARBA" id="ARBA00009312"/>
    </source>
</evidence>
<feature type="non-terminal residue" evidence="5">
    <location>
        <position position="496"/>
    </location>
</feature>
<evidence type="ECO:0000313" key="5">
    <source>
        <dbReference type="EMBL" id="GKT34646.1"/>
    </source>
</evidence>
<keyword evidence="3" id="KW-0687">Ribonucleoprotein</keyword>
<accession>A0ABQ5KQA0</accession>
<dbReference type="GO" id="GO:0005840">
    <property type="term" value="C:ribosome"/>
    <property type="evidence" value="ECO:0007669"/>
    <property type="project" value="UniProtKB-KW"/>
</dbReference>
<comment type="similarity">
    <text evidence="1">Belongs to the eukaryotic ribosomal protein eS6 family.</text>
</comment>
<evidence type="ECO:0000256" key="3">
    <source>
        <dbReference type="ARBA" id="ARBA00023274"/>
    </source>
</evidence>
<keyword evidence="2 5" id="KW-0689">Ribosomal protein</keyword>
<dbReference type="SMART" id="SM01405">
    <property type="entry name" value="Ribosomal_S6e"/>
    <property type="match status" value="1"/>
</dbReference>
<dbReference type="EMBL" id="BQXS01010842">
    <property type="protein sequence ID" value="GKT34646.1"/>
    <property type="molecule type" value="Genomic_DNA"/>
</dbReference>
<feature type="coiled-coil region" evidence="4">
    <location>
        <begin position="387"/>
        <end position="485"/>
    </location>
</feature>
<protein>
    <submittedName>
        <fullName evidence="5">Ribosomal protein S6e like protein</fullName>
    </submittedName>
</protein>
<name>A0ABQ5KQA0_9EUKA</name>
<sequence length="496" mass="57385">MRINIADKTTGANTSITIDDPKILHCLFYKRLATEVRGELLSPEYQGYIFKITGGNDKQGFPLIQGVQTDRRVRLLFRKGMKCFRERRTGQLKRKSVRGCITTPELSAVNLLVVRKGEKEIEGLTDLIRPNLRGPKRVGKIRKMFKLTPEVDVRQVVISRSFKNKNGKRVTKKPKIQRLITPRVLAHRKRDQMLRQKRHEKAVLSEKHIIRHSKLMDRFTKSQIAQFDPQYKDIFERFERQISDLTDDKTELRKQVFMLKQKIKDIAKHEGVVHDFISALQAERKWVSKVFDGLSRTSHILSSQLYSGKALSVSVHLPKPTKLQVLSTDLAMSSDPGVRYTPKVISQVENYASSLNNLLKSIHSKLSSSIESSKIAHGKAAHSQSKLLYATREMDNLKKRLHSLQEEHREMCKEYDITLKQTQDQVQAMTEEIQDLKSECAQKDQENLILKAELQATKESLRKQREILQEEVEIEKSRCDDVTKQLRQSQHIQKMS</sequence>
<gene>
    <name evidence="5" type="ORF">ADUPG1_007962</name>
</gene>